<dbReference type="Pfam" id="PF07911">
    <property type="entry name" value="DUF1677"/>
    <property type="match status" value="1"/>
</dbReference>
<reference evidence="2 3" key="1">
    <citation type="journal article" date="2020" name="IScience">
        <title>Genome Sequencing of the Endangered Kingdonia uniflora (Circaeasteraceae, Ranunculales) Reveals Potential Mechanisms of Evolutionary Specialization.</title>
        <authorList>
            <person name="Sun Y."/>
            <person name="Deng T."/>
            <person name="Zhang A."/>
            <person name="Moore M.J."/>
            <person name="Landis J.B."/>
            <person name="Lin N."/>
            <person name="Zhang H."/>
            <person name="Zhang X."/>
            <person name="Huang J."/>
            <person name="Zhang X."/>
            <person name="Sun H."/>
            <person name="Wang H."/>
        </authorList>
    </citation>
    <scope>NUCLEOTIDE SEQUENCE [LARGE SCALE GENOMIC DNA]</scope>
    <source>
        <strain evidence="2">TB1705</strain>
        <tissue evidence="2">Leaf</tissue>
    </source>
</reference>
<keyword evidence="3" id="KW-1185">Reference proteome</keyword>
<comment type="caution">
    <text evidence="2">The sequence shown here is derived from an EMBL/GenBank/DDBJ whole genome shotgun (WGS) entry which is preliminary data.</text>
</comment>
<dbReference type="PANTHER" id="PTHR33108">
    <property type="entry name" value="OS01G0745000 PROTEIN"/>
    <property type="match status" value="1"/>
</dbReference>
<organism evidence="2 3">
    <name type="scientific">Kingdonia uniflora</name>
    <dbReference type="NCBI Taxonomy" id="39325"/>
    <lineage>
        <taxon>Eukaryota</taxon>
        <taxon>Viridiplantae</taxon>
        <taxon>Streptophyta</taxon>
        <taxon>Embryophyta</taxon>
        <taxon>Tracheophyta</taxon>
        <taxon>Spermatophyta</taxon>
        <taxon>Magnoliopsida</taxon>
        <taxon>Ranunculales</taxon>
        <taxon>Circaeasteraceae</taxon>
        <taxon>Kingdonia</taxon>
    </lineage>
</organism>
<evidence type="ECO:0000313" key="3">
    <source>
        <dbReference type="Proteomes" id="UP000541444"/>
    </source>
</evidence>
<dbReference type="AlphaFoldDB" id="A0A7J7L8C6"/>
<dbReference type="PANTHER" id="PTHR33108:SF32">
    <property type="entry name" value="DUF1677 FAMILY PROTEIN (DUF1677)"/>
    <property type="match status" value="1"/>
</dbReference>
<gene>
    <name evidence="2" type="ORF">GIB67_025981</name>
</gene>
<dbReference type="Proteomes" id="UP000541444">
    <property type="component" value="Unassembled WGS sequence"/>
</dbReference>
<accession>A0A7J7L8C6</accession>
<sequence length="165" mass="18373">MMKKSVLSDSMTTEITQLAPIKIPLLPAAQTEAEYEFAKCACCGLTEECTPVYVSKIRERYHGKWICGLCAEAVKDEVFRSKRMISTEEALTRHMNFCNKFRSSSPPERPTEHLISAVKTLLLRSLDSPRGGMRSTPGSPVSVDEKVKRGSLSRSESCFSTMTTT</sequence>
<evidence type="ECO:0008006" key="4">
    <source>
        <dbReference type="Google" id="ProtNLM"/>
    </source>
</evidence>
<dbReference type="EMBL" id="JACGCM010002548">
    <property type="protein sequence ID" value="KAF6138819.1"/>
    <property type="molecule type" value="Genomic_DNA"/>
</dbReference>
<evidence type="ECO:0000313" key="2">
    <source>
        <dbReference type="EMBL" id="KAF6138819.1"/>
    </source>
</evidence>
<proteinExistence type="predicted"/>
<dbReference type="OrthoDB" id="1911663at2759"/>
<protein>
    <recommendedName>
        <fullName evidence="4">DUF1677 family protein</fullName>
    </recommendedName>
</protein>
<name>A0A7J7L8C6_9MAGN</name>
<feature type="compositionally biased region" description="Polar residues" evidence="1">
    <location>
        <begin position="152"/>
        <end position="165"/>
    </location>
</feature>
<evidence type="ECO:0000256" key="1">
    <source>
        <dbReference type="SAM" id="MobiDB-lite"/>
    </source>
</evidence>
<dbReference type="InterPro" id="IPR012876">
    <property type="entry name" value="DUF1677_pln"/>
</dbReference>
<feature type="region of interest" description="Disordered" evidence="1">
    <location>
        <begin position="128"/>
        <end position="165"/>
    </location>
</feature>